<keyword evidence="4 6" id="KW-1133">Transmembrane helix</keyword>
<sequence>MSIRQYPQFLRYWIGDTASLWAGNAFQVALYWTLASYAHGAQELGWLSFFSTAPVLGGGPIVAGLFQRFGIRRVMVADFWMRSGVYAALAFWLTWHGFSHLWFIDGASTLWGLTFIANTSGGPSLWPRLLPETNLPLAMKLEQTGWNISAVGGSLTGGLLAMVLPLKTLALIVSGIFFLAGLNLAVLFLPPQGAPQAIHEAHASFRPWSLVRSDMRLWAPLHVFWLSNFGAGDLVVVQPIMVHKWHAPALAYALLESLSALMGTVGTWFWPRRRSTRPLLTRLWLMQTVAGLALAGYWIGIMHPLWAFVGITVNAAMAGGTSIFVMQLRFGAIPEEHRAVVLTHIRTLLQAAGPLGALAAGQWLAHHTLGPAIGGAVLISVVPSMGLLGATWWWTIG</sequence>
<keyword evidence="5 6" id="KW-0472">Membrane</keyword>
<gene>
    <name evidence="7" type="ORF">BXT84_00150</name>
</gene>
<comment type="subcellular location">
    <subcellularLocation>
        <location evidence="1">Cell membrane</location>
        <topology evidence="1">Multi-pass membrane protein</topology>
    </subcellularLocation>
</comment>
<evidence type="ECO:0008006" key="9">
    <source>
        <dbReference type="Google" id="ProtNLM"/>
    </source>
</evidence>
<reference evidence="7 8" key="1">
    <citation type="journal article" date="2019" name="Sci. Rep.">
        <title>Sulfobacillus thermotolerans: new insights into resistance and metabolic capacities of acidophilic chemolithotrophs.</title>
        <authorList>
            <person name="Panyushkina A.E."/>
            <person name="Babenko V.V."/>
            <person name="Nikitina A.S."/>
            <person name="Selezneva O.V."/>
            <person name="Tsaplina I.A."/>
            <person name="Letarova M.A."/>
            <person name="Kostryukova E.S."/>
            <person name="Letarov A.V."/>
        </authorList>
    </citation>
    <scope>NUCLEOTIDE SEQUENCE [LARGE SCALE GENOMIC DNA]</scope>
    <source>
        <strain evidence="7 8">Kr1</strain>
    </source>
</reference>
<evidence type="ECO:0000256" key="2">
    <source>
        <dbReference type="ARBA" id="ARBA00022475"/>
    </source>
</evidence>
<feature type="transmembrane region" description="Helical" evidence="6">
    <location>
        <begin position="79"/>
        <end position="98"/>
    </location>
</feature>
<dbReference type="Pfam" id="PF07690">
    <property type="entry name" value="MFS_1"/>
    <property type="match status" value="1"/>
</dbReference>
<feature type="transmembrane region" description="Helical" evidence="6">
    <location>
        <begin position="46"/>
        <end position="67"/>
    </location>
</feature>
<evidence type="ECO:0000256" key="5">
    <source>
        <dbReference type="ARBA" id="ARBA00023136"/>
    </source>
</evidence>
<organism evidence="7 8">
    <name type="scientific">Sulfobacillus thermotolerans</name>
    <dbReference type="NCBI Taxonomy" id="338644"/>
    <lineage>
        <taxon>Bacteria</taxon>
        <taxon>Bacillati</taxon>
        <taxon>Bacillota</taxon>
        <taxon>Clostridia</taxon>
        <taxon>Eubacteriales</taxon>
        <taxon>Clostridiales Family XVII. Incertae Sedis</taxon>
        <taxon>Sulfobacillus</taxon>
    </lineage>
</organism>
<evidence type="ECO:0000256" key="4">
    <source>
        <dbReference type="ARBA" id="ARBA00022989"/>
    </source>
</evidence>
<dbReference type="Gene3D" id="1.20.1250.20">
    <property type="entry name" value="MFS general substrate transporter like domains"/>
    <property type="match status" value="1"/>
</dbReference>
<evidence type="ECO:0000256" key="3">
    <source>
        <dbReference type="ARBA" id="ARBA00022692"/>
    </source>
</evidence>
<evidence type="ECO:0000313" key="8">
    <source>
        <dbReference type="Proteomes" id="UP000325292"/>
    </source>
</evidence>
<feature type="transmembrane region" description="Helical" evidence="6">
    <location>
        <begin position="12"/>
        <end position="34"/>
    </location>
</feature>
<dbReference type="SUPFAM" id="SSF103473">
    <property type="entry name" value="MFS general substrate transporter"/>
    <property type="match status" value="1"/>
</dbReference>
<proteinExistence type="predicted"/>
<dbReference type="InterPro" id="IPR036259">
    <property type="entry name" value="MFS_trans_sf"/>
</dbReference>
<keyword evidence="8" id="KW-1185">Reference proteome</keyword>
<dbReference type="EMBL" id="CP019454">
    <property type="protein sequence ID" value="AUW92559.1"/>
    <property type="molecule type" value="Genomic_DNA"/>
</dbReference>
<feature type="transmembrane region" description="Helical" evidence="6">
    <location>
        <begin position="305"/>
        <end position="326"/>
    </location>
</feature>
<evidence type="ECO:0000313" key="7">
    <source>
        <dbReference type="EMBL" id="AUW92559.1"/>
    </source>
</evidence>
<keyword evidence="3 6" id="KW-0812">Transmembrane</keyword>
<feature type="transmembrane region" description="Helical" evidence="6">
    <location>
        <begin position="170"/>
        <end position="189"/>
    </location>
</feature>
<evidence type="ECO:0000256" key="1">
    <source>
        <dbReference type="ARBA" id="ARBA00004651"/>
    </source>
</evidence>
<protein>
    <recommendedName>
        <fullName evidence="9">MFS transporter</fullName>
    </recommendedName>
</protein>
<dbReference type="PANTHER" id="PTHR23513:SF6">
    <property type="entry name" value="MAJOR FACILITATOR SUPERFAMILY ASSOCIATED DOMAIN-CONTAINING PROTEIN"/>
    <property type="match status" value="1"/>
</dbReference>
<dbReference type="InterPro" id="IPR011701">
    <property type="entry name" value="MFS"/>
</dbReference>
<feature type="transmembrane region" description="Helical" evidence="6">
    <location>
        <begin position="347"/>
        <end position="365"/>
    </location>
</feature>
<evidence type="ECO:0000256" key="6">
    <source>
        <dbReference type="SAM" id="Phobius"/>
    </source>
</evidence>
<feature type="transmembrane region" description="Helical" evidence="6">
    <location>
        <begin position="371"/>
        <end position="394"/>
    </location>
</feature>
<dbReference type="Proteomes" id="UP000325292">
    <property type="component" value="Chromosome"/>
</dbReference>
<feature type="transmembrane region" description="Helical" evidence="6">
    <location>
        <begin position="249"/>
        <end position="270"/>
    </location>
</feature>
<feature type="transmembrane region" description="Helical" evidence="6">
    <location>
        <begin position="146"/>
        <end position="164"/>
    </location>
</feature>
<keyword evidence="2" id="KW-1003">Cell membrane</keyword>
<accession>A0ABN5GYB7</accession>
<feature type="transmembrane region" description="Helical" evidence="6">
    <location>
        <begin position="282"/>
        <end position="299"/>
    </location>
</feature>
<dbReference type="PANTHER" id="PTHR23513">
    <property type="entry name" value="INTEGRAL MEMBRANE EFFLUX PROTEIN-RELATED"/>
    <property type="match status" value="1"/>
</dbReference>
<name>A0ABN5GYB7_9FIRM</name>